<dbReference type="Gene3D" id="3.30.499.10">
    <property type="entry name" value="Aconitase, domain 3"/>
    <property type="match status" value="3"/>
</dbReference>
<accession>A0A835US71</accession>
<dbReference type="SUPFAM" id="SSF53732">
    <property type="entry name" value="Aconitase iron-sulfur domain"/>
    <property type="match status" value="1"/>
</dbReference>
<dbReference type="InterPro" id="IPR006249">
    <property type="entry name" value="Aconitase/IRP2"/>
</dbReference>
<evidence type="ECO:0000256" key="1">
    <source>
        <dbReference type="ARBA" id="ARBA00023004"/>
    </source>
</evidence>
<protein>
    <submittedName>
        <fullName evidence="2">Uncharacterized protein</fullName>
    </submittedName>
</protein>
<proteinExistence type="predicted"/>
<dbReference type="EMBL" id="JADCNL010000008">
    <property type="protein sequence ID" value="KAG0469811.1"/>
    <property type="molecule type" value="Genomic_DNA"/>
</dbReference>
<dbReference type="PANTHER" id="PTHR11670">
    <property type="entry name" value="ACONITASE/IRON-RESPONSIVE ELEMENT FAMILY MEMBER"/>
    <property type="match status" value="1"/>
</dbReference>
<evidence type="ECO:0000313" key="3">
    <source>
        <dbReference type="Proteomes" id="UP000636800"/>
    </source>
</evidence>
<name>A0A835US71_VANPL</name>
<comment type="caution">
    <text evidence="2">The sequence shown here is derived from an EMBL/GenBank/DDBJ whole genome shotgun (WGS) entry which is preliminary data.</text>
</comment>
<gene>
    <name evidence="2" type="ORF">HPP92_016511</name>
</gene>
<keyword evidence="1" id="KW-0408">Iron</keyword>
<dbReference type="AlphaFoldDB" id="A0A835US71"/>
<reference evidence="2 3" key="1">
    <citation type="journal article" date="2020" name="Nat. Food">
        <title>A phased Vanilla planifolia genome enables genetic improvement of flavour and production.</title>
        <authorList>
            <person name="Hasing T."/>
            <person name="Tang H."/>
            <person name="Brym M."/>
            <person name="Khazi F."/>
            <person name="Huang T."/>
            <person name="Chambers A.H."/>
        </authorList>
    </citation>
    <scope>NUCLEOTIDE SEQUENCE [LARGE SCALE GENOMIC DNA]</scope>
    <source>
        <tissue evidence="2">Leaf</tissue>
    </source>
</reference>
<evidence type="ECO:0000313" key="2">
    <source>
        <dbReference type="EMBL" id="KAG0469811.1"/>
    </source>
</evidence>
<dbReference type="InterPro" id="IPR015931">
    <property type="entry name" value="Acnase/IPM_dHydase_lsu_aba_1/3"/>
</dbReference>
<dbReference type="Proteomes" id="UP000636800">
    <property type="component" value="Unassembled WGS sequence"/>
</dbReference>
<keyword evidence="3" id="KW-1185">Reference proteome</keyword>
<organism evidence="2 3">
    <name type="scientific">Vanilla planifolia</name>
    <name type="common">Vanilla</name>
    <dbReference type="NCBI Taxonomy" id="51239"/>
    <lineage>
        <taxon>Eukaryota</taxon>
        <taxon>Viridiplantae</taxon>
        <taxon>Streptophyta</taxon>
        <taxon>Embryophyta</taxon>
        <taxon>Tracheophyta</taxon>
        <taxon>Spermatophyta</taxon>
        <taxon>Magnoliopsida</taxon>
        <taxon>Liliopsida</taxon>
        <taxon>Asparagales</taxon>
        <taxon>Orchidaceae</taxon>
        <taxon>Vanilloideae</taxon>
        <taxon>Vanilleae</taxon>
        <taxon>Vanilla</taxon>
    </lineage>
</organism>
<dbReference type="InterPro" id="IPR036008">
    <property type="entry name" value="Aconitase_4Fe-4S_dom"/>
</dbReference>
<sequence>MFSGPKRPHDRVPLKLMKADWHSCLDSRVGFKGFAVPKEFQDKAVKFDFHGQPAELKHAAINIKSSVMLGAGLVAKKACELGLSGLQQYLNQQGFNIVGYGCTTCVWKLWGPLRRQLLQRFQKMVDIDFDKEPIGTGKDEEVYISKDIWPSTEEIAEVNSASM</sequence>
<dbReference type="OrthoDB" id="1908822at2759"/>